<evidence type="ECO:0000256" key="4">
    <source>
        <dbReference type="ARBA" id="ARBA00022989"/>
    </source>
</evidence>
<keyword evidence="9" id="KW-1185">Reference proteome</keyword>
<feature type="transmembrane region" description="Helical" evidence="6">
    <location>
        <begin position="20"/>
        <end position="39"/>
    </location>
</feature>
<dbReference type="SUPFAM" id="SSF103473">
    <property type="entry name" value="MFS general substrate transporter"/>
    <property type="match status" value="1"/>
</dbReference>
<feature type="transmembrane region" description="Helical" evidence="6">
    <location>
        <begin position="51"/>
        <end position="72"/>
    </location>
</feature>
<protein>
    <submittedName>
        <fullName evidence="8">MFS transporter</fullName>
    </submittedName>
</protein>
<evidence type="ECO:0000256" key="1">
    <source>
        <dbReference type="ARBA" id="ARBA00004651"/>
    </source>
</evidence>
<evidence type="ECO:0000313" key="8">
    <source>
        <dbReference type="EMBL" id="TRW46074.1"/>
    </source>
</evidence>
<evidence type="ECO:0000256" key="2">
    <source>
        <dbReference type="ARBA" id="ARBA00022475"/>
    </source>
</evidence>
<keyword evidence="3 6" id="KW-0812">Transmembrane</keyword>
<feature type="transmembrane region" description="Helical" evidence="6">
    <location>
        <begin position="232"/>
        <end position="253"/>
    </location>
</feature>
<evidence type="ECO:0000256" key="6">
    <source>
        <dbReference type="SAM" id="Phobius"/>
    </source>
</evidence>
<keyword evidence="5 6" id="KW-0472">Membrane</keyword>
<organism evidence="8 9">
    <name type="scientific">Georgenia yuyongxinii</name>
    <dbReference type="NCBI Taxonomy" id="2589797"/>
    <lineage>
        <taxon>Bacteria</taxon>
        <taxon>Bacillati</taxon>
        <taxon>Actinomycetota</taxon>
        <taxon>Actinomycetes</taxon>
        <taxon>Micrococcales</taxon>
        <taxon>Bogoriellaceae</taxon>
        <taxon>Georgenia</taxon>
    </lineage>
</organism>
<feature type="domain" description="Major facilitator superfamily (MFS) profile" evidence="7">
    <location>
        <begin position="1"/>
        <end position="168"/>
    </location>
</feature>
<dbReference type="PANTHER" id="PTHR23513:SF6">
    <property type="entry name" value="MAJOR FACILITATOR SUPERFAMILY ASSOCIATED DOMAIN-CONTAINING PROTEIN"/>
    <property type="match status" value="1"/>
</dbReference>
<feature type="transmembrane region" description="Helical" evidence="6">
    <location>
        <begin position="198"/>
        <end position="220"/>
    </location>
</feature>
<feature type="transmembrane region" description="Helical" evidence="6">
    <location>
        <begin position="114"/>
        <end position="136"/>
    </location>
</feature>
<keyword evidence="2" id="KW-1003">Cell membrane</keyword>
<dbReference type="InterPro" id="IPR020846">
    <property type="entry name" value="MFS_dom"/>
</dbReference>
<comment type="caution">
    <text evidence="8">The sequence shown here is derived from an EMBL/GenBank/DDBJ whole genome shotgun (WGS) entry which is preliminary data.</text>
</comment>
<accession>A0A552WTI3</accession>
<dbReference type="AlphaFoldDB" id="A0A552WTI3"/>
<feature type="transmembrane region" description="Helical" evidence="6">
    <location>
        <begin position="286"/>
        <end position="308"/>
    </location>
</feature>
<evidence type="ECO:0000256" key="5">
    <source>
        <dbReference type="ARBA" id="ARBA00023136"/>
    </source>
</evidence>
<keyword evidence="4 6" id="KW-1133">Transmembrane helix</keyword>
<dbReference type="Gene3D" id="1.20.1250.20">
    <property type="entry name" value="MFS general substrate transporter like domains"/>
    <property type="match status" value="1"/>
</dbReference>
<dbReference type="Pfam" id="PF07690">
    <property type="entry name" value="MFS_1"/>
    <property type="match status" value="1"/>
</dbReference>
<feature type="domain" description="Major facilitator superfamily (MFS) profile" evidence="7">
    <location>
        <begin position="190"/>
        <end position="401"/>
    </location>
</feature>
<dbReference type="InterPro" id="IPR036259">
    <property type="entry name" value="MFS_trans_sf"/>
</dbReference>
<comment type="subcellular location">
    <subcellularLocation>
        <location evidence="1">Cell membrane</location>
        <topology evidence="1">Multi-pass membrane protein</topology>
    </subcellularLocation>
</comment>
<evidence type="ECO:0000256" key="3">
    <source>
        <dbReference type="ARBA" id="ARBA00022692"/>
    </source>
</evidence>
<dbReference type="PANTHER" id="PTHR23513">
    <property type="entry name" value="INTEGRAL MEMBRANE EFFLUX PROTEIN-RELATED"/>
    <property type="match status" value="1"/>
</dbReference>
<evidence type="ECO:0000259" key="7">
    <source>
        <dbReference type="PROSITE" id="PS50850"/>
    </source>
</evidence>
<sequence>MLVQYAIMWHLTLETRSGVVMALASVFGFLPQAVLSVFGGVWADRHDRKKLIMTADAVIAASTLGLALLMLSGTSELWLIYATLAIRSAGAGVQTPAVSALLPQIVPTEKLMRVNGVNASIQSAMILLAPAVAALVYANFSIVAVFFVDVVTALIGIGLLAALTVPRLVRATDGARPGYFDDLRDGVRYVTSHRFVRWLLGLFAIVFVLVAAPSGLTPLMMVRTFGEEVWKLTALEVAYGVGMLIGGAVIASWGGLKNRVLMLVGSAFLFGALAVGMGLATHLWVFLALMFVLGVVVPAFSTPAMTVLQETVEPERQGRVFGFVGVVMAVSMPLGMAIFGPLADRFSVESLLVVSGALMFLVTALAVALPSGRRAIAGGVAAVTAEPATAVAAEPPTAAAD</sequence>
<gene>
    <name evidence="8" type="ORF">FJ693_07025</name>
</gene>
<feature type="transmembrane region" description="Helical" evidence="6">
    <location>
        <begin position="320"/>
        <end position="339"/>
    </location>
</feature>
<name>A0A552WTI3_9MICO</name>
<reference evidence="8 9" key="1">
    <citation type="submission" date="2019-07" db="EMBL/GenBank/DDBJ databases">
        <title>Georgenia wutianyii sp. nov. and Georgenia *** sp. nov. isolated from plateau pika (Ochotona curzoniae) in the Qinghai-Tibet plateau of China.</title>
        <authorList>
            <person name="Tian Z."/>
        </authorList>
    </citation>
    <scope>NUCLEOTIDE SEQUENCE [LARGE SCALE GENOMIC DNA]</scope>
    <source>
        <strain evidence="8 9">Z446</strain>
    </source>
</reference>
<dbReference type="GO" id="GO:0022857">
    <property type="term" value="F:transmembrane transporter activity"/>
    <property type="evidence" value="ECO:0007669"/>
    <property type="project" value="InterPro"/>
</dbReference>
<dbReference type="CDD" id="cd06173">
    <property type="entry name" value="MFS_MefA_like"/>
    <property type="match status" value="1"/>
</dbReference>
<evidence type="ECO:0000313" key="9">
    <source>
        <dbReference type="Proteomes" id="UP000318693"/>
    </source>
</evidence>
<dbReference type="EMBL" id="VJXR01000014">
    <property type="protein sequence ID" value="TRW46074.1"/>
    <property type="molecule type" value="Genomic_DNA"/>
</dbReference>
<feature type="transmembrane region" description="Helical" evidence="6">
    <location>
        <begin position="260"/>
        <end position="280"/>
    </location>
</feature>
<dbReference type="Proteomes" id="UP000318693">
    <property type="component" value="Unassembled WGS sequence"/>
</dbReference>
<dbReference type="PROSITE" id="PS50850">
    <property type="entry name" value="MFS"/>
    <property type="match status" value="2"/>
</dbReference>
<dbReference type="InterPro" id="IPR011701">
    <property type="entry name" value="MFS"/>
</dbReference>
<dbReference type="GO" id="GO:0005886">
    <property type="term" value="C:plasma membrane"/>
    <property type="evidence" value="ECO:0007669"/>
    <property type="project" value="UniProtKB-SubCell"/>
</dbReference>
<feature type="transmembrane region" description="Helical" evidence="6">
    <location>
        <begin position="142"/>
        <end position="163"/>
    </location>
</feature>
<proteinExistence type="predicted"/>
<feature type="transmembrane region" description="Helical" evidence="6">
    <location>
        <begin position="351"/>
        <end position="369"/>
    </location>
</feature>